<dbReference type="EMBL" id="CM002873">
    <property type="protein sequence ID" value="KFK35289.1"/>
    <property type="molecule type" value="Genomic_DNA"/>
</dbReference>
<dbReference type="GO" id="GO:0004497">
    <property type="term" value="F:monooxygenase activity"/>
    <property type="evidence" value="ECO:0007669"/>
    <property type="project" value="UniProtKB-KW"/>
</dbReference>
<accession>A0A087GZI7</accession>
<keyword evidence="3 6" id="KW-0560">Oxidoreductase</keyword>
<protein>
    <submittedName>
        <fullName evidence="7">Uncharacterized protein</fullName>
    </submittedName>
</protein>
<dbReference type="PRINTS" id="PR00385">
    <property type="entry name" value="P450"/>
</dbReference>
<dbReference type="SUPFAM" id="SSF48264">
    <property type="entry name" value="Cytochrome P450"/>
    <property type="match status" value="1"/>
</dbReference>
<sequence>MSLRLGNLYTVVFSSPEAAREVLKTQDQIFSGRTIADPVRAIDHHDVSMAWLPPTSSRFRLWRKISATQLFSLERLDATKSLRSKKVKELVTFLSQICERGESVDIARASFVTSLNIISNAMFSTDLGSYDSGTSMELQDSVVRIMEIIGRPNLANFFPFLGFLDLQGIRKDMKVCSDRLFQVFQGFIDARNNEKSSRSERDLLDSLMELTKENGSELNVNDIKHFLYDLFLGGTDTNSTTVEWAMAELLRNHKTMAKAQAEIDDVVGPNGVVQESDISNLPYLQAIVKETLRVHPPGPLLAPHKADLETKVLGFLVPKNAQVLVNVWAIGRDPSVWENSDQFEPERFLLGREIGVNGTDFELLPFGAGRRICPGMSMAMRIVPLVLASLLHSFHWKLQNGVVPNDLDMDESFGLTLHKTNPLYAVPVKKCTNG</sequence>
<keyword evidence="8" id="KW-1185">Reference proteome</keyword>
<dbReference type="PANTHER" id="PTHR47950">
    <property type="entry name" value="CYTOCHROME P450, FAMILY 76, SUBFAMILY C, POLYPEPTIDE 5-RELATED"/>
    <property type="match status" value="1"/>
</dbReference>
<evidence type="ECO:0000256" key="3">
    <source>
        <dbReference type="ARBA" id="ARBA00023002"/>
    </source>
</evidence>
<keyword evidence="2 5" id="KW-0479">Metal-binding</keyword>
<dbReference type="PANTHER" id="PTHR47950:SF22">
    <property type="entry name" value="CYTOCHROME P450 76C1-RELATED"/>
    <property type="match status" value="1"/>
</dbReference>
<dbReference type="GO" id="GO:0005506">
    <property type="term" value="F:iron ion binding"/>
    <property type="evidence" value="ECO:0007669"/>
    <property type="project" value="InterPro"/>
</dbReference>
<keyword evidence="6" id="KW-0503">Monooxygenase</keyword>
<reference evidence="8" key="1">
    <citation type="journal article" date="2015" name="Nat. Plants">
        <title>Genome expansion of Arabis alpina linked with retrotransposition and reduced symmetric DNA methylation.</title>
        <authorList>
            <person name="Willing E.M."/>
            <person name="Rawat V."/>
            <person name="Mandakova T."/>
            <person name="Maumus F."/>
            <person name="James G.V."/>
            <person name="Nordstroem K.J."/>
            <person name="Becker C."/>
            <person name="Warthmann N."/>
            <person name="Chica C."/>
            <person name="Szarzynska B."/>
            <person name="Zytnicki M."/>
            <person name="Albani M.C."/>
            <person name="Kiefer C."/>
            <person name="Bergonzi S."/>
            <person name="Castaings L."/>
            <person name="Mateos J.L."/>
            <person name="Berns M.C."/>
            <person name="Bujdoso N."/>
            <person name="Piofczyk T."/>
            <person name="de Lorenzo L."/>
            <person name="Barrero-Sicilia C."/>
            <person name="Mateos I."/>
            <person name="Piednoel M."/>
            <person name="Hagmann J."/>
            <person name="Chen-Min-Tao R."/>
            <person name="Iglesias-Fernandez R."/>
            <person name="Schuster S.C."/>
            <person name="Alonso-Blanco C."/>
            <person name="Roudier F."/>
            <person name="Carbonero P."/>
            <person name="Paz-Ares J."/>
            <person name="Davis S.J."/>
            <person name="Pecinka A."/>
            <person name="Quesneville H."/>
            <person name="Colot V."/>
            <person name="Lysak M.A."/>
            <person name="Weigel D."/>
            <person name="Coupland G."/>
            <person name="Schneeberger K."/>
        </authorList>
    </citation>
    <scope>NUCLEOTIDE SEQUENCE [LARGE SCALE GENOMIC DNA]</scope>
    <source>
        <strain evidence="8">cv. Pajares</strain>
    </source>
</reference>
<dbReference type="FunFam" id="1.10.630.10:FF:000007">
    <property type="entry name" value="Cytochrome P450 76C4"/>
    <property type="match status" value="1"/>
</dbReference>
<name>A0A087GZI7_ARAAL</name>
<dbReference type="GO" id="GO:0016705">
    <property type="term" value="F:oxidoreductase activity, acting on paired donors, with incorporation or reduction of molecular oxygen"/>
    <property type="evidence" value="ECO:0007669"/>
    <property type="project" value="InterPro"/>
</dbReference>
<dbReference type="Gramene" id="KFK35289">
    <property type="protein sequence ID" value="KFK35289"/>
    <property type="gene ID" value="AALP_AA5G265500"/>
</dbReference>
<keyword evidence="5 6" id="KW-0349">Heme</keyword>
<dbReference type="eggNOG" id="KOG0156">
    <property type="taxonomic scope" value="Eukaryota"/>
</dbReference>
<dbReference type="InterPro" id="IPR017972">
    <property type="entry name" value="Cyt_P450_CS"/>
</dbReference>
<dbReference type="Pfam" id="PF00067">
    <property type="entry name" value="p450"/>
    <property type="match status" value="1"/>
</dbReference>
<dbReference type="InterPro" id="IPR001128">
    <property type="entry name" value="Cyt_P450"/>
</dbReference>
<keyword evidence="4 5" id="KW-0408">Iron</keyword>
<dbReference type="Proteomes" id="UP000029120">
    <property type="component" value="Chromosome 5"/>
</dbReference>
<evidence type="ECO:0000256" key="6">
    <source>
        <dbReference type="RuleBase" id="RU000461"/>
    </source>
</evidence>
<evidence type="ECO:0000256" key="1">
    <source>
        <dbReference type="ARBA" id="ARBA00010617"/>
    </source>
</evidence>
<dbReference type="AlphaFoldDB" id="A0A087GZI7"/>
<dbReference type="PRINTS" id="PR00463">
    <property type="entry name" value="EP450I"/>
</dbReference>
<proteinExistence type="inferred from homology"/>
<evidence type="ECO:0000256" key="5">
    <source>
        <dbReference type="PIRSR" id="PIRSR602401-1"/>
    </source>
</evidence>
<evidence type="ECO:0000256" key="4">
    <source>
        <dbReference type="ARBA" id="ARBA00023004"/>
    </source>
</evidence>
<dbReference type="InterPro" id="IPR002401">
    <property type="entry name" value="Cyt_P450_E_grp-I"/>
</dbReference>
<dbReference type="CDD" id="cd11073">
    <property type="entry name" value="CYP76-like"/>
    <property type="match status" value="1"/>
</dbReference>
<dbReference type="OrthoDB" id="2789670at2759"/>
<dbReference type="InterPro" id="IPR036396">
    <property type="entry name" value="Cyt_P450_sf"/>
</dbReference>
<comment type="similarity">
    <text evidence="1 6">Belongs to the cytochrome P450 family.</text>
</comment>
<evidence type="ECO:0000313" key="7">
    <source>
        <dbReference type="EMBL" id="KFK35289.1"/>
    </source>
</evidence>
<feature type="binding site" description="axial binding residue" evidence="5">
    <location>
        <position position="373"/>
    </location>
    <ligand>
        <name>heme</name>
        <dbReference type="ChEBI" id="CHEBI:30413"/>
    </ligand>
    <ligandPart>
        <name>Fe</name>
        <dbReference type="ChEBI" id="CHEBI:18248"/>
    </ligandPart>
</feature>
<evidence type="ECO:0000256" key="2">
    <source>
        <dbReference type="ARBA" id="ARBA00022723"/>
    </source>
</evidence>
<evidence type="ECO:0000313" key="8">
    <source>
        <dbReference type="Proteomes" id="UP000029120"/>
    </source>
</evidence>
<dbReference type="GO" id="GO:0020037">
    <property type="term" value="F:heme binding"/>
    <property type="evidence" value="ECO:0007669"/>
    <property type="project" value="InterPro"/>
</dbReference>
<gene>
    <name evidence="7" type="ordered locus">AALP_Aa5g265500</name>
</gene>
<dbReference type="PROSITE" id="PS00086">
    <property type="entry name" value="CYTOCHROME_P450"/>
    <property type="match status" value="1"/>
</dbReference>
<organism evidence="7 8">
    <name type="scientific">Arabis alpina</name>
    <name type="common">Alpine rock-cress</name>
    <dbReference type="NCBI Taxonomy" id="50452"/>
    <lineage>
        <taxon>Eukaryota</taxon>
        <taxon>Viridiplantae</taxon>
        <taxon>Streptophyta</taxon>
        <taxon>Embryophyta</taxon>
        <taxon>Tracheophyta</taxon>
        <taxon>Spermatophyta</taxon>
        <taxon>Magnoliopsida</taxon>
        <taxon>eudicotyledons</taxon>
        <taxon>Gunneridae</taxon>
        <taxon>Pentapetalae</taxon>
        <taxon>rosids</taxon>
        <taxon>malvids</taxon>
        <taxon>Brassicales</taxon>
        <taxon>Brassicaceae</taxon>
        <taxon>Arabideae</taxon>
        <taxon>Arabis</taxon>
    </lineage>
</organism>
<comment type="cofactor">
    <cofactor evidence="5">
        <name>heme</name>
        <dbReference type="ChEBI" id="CHEBI:30413"/>
    </cofactor>
</comment>
<dbReference type="Gene3D" id="1.10.630.10">
    <property type="entry name" value="Cytochrome P450"/>
    <property type="match status" value="1"/>
</dbReference>
<dbReference type="OMA" id="CAMCFDL"/>